<evidence type="ECO:0000256" key="2">
    <source>
        <dbReference type="ARBA" id="ARBA00022679"/>
    </source>
</evidence>
<keyword evidence="9" id="KW-0175">Coiled coil</keyword>
<keyword evidence="11" id="KW-1185">Reference proteome</keyword>
<dbReference type="GO" id="GO:0016740">
    <property type="term" value="F:transferase activity"/>
    <property type="evidence" value="ECO:0007669"/>
    <property type="project" value="UniProtKB-KW"/>
</dbReference>
<feature type="coiled-coil region" evidence="9">
    <location>
        <begin position="382"/>
        <end position="416"/>
    </location>
</feature>
<evidence type="ECO:0000256" key="4">
    <source>
        <dbReference type="ARBA" id="ARBA00022737"/>
    </source>
</evidence>
<dbReference type="GO" id="GO:0008270">
    <property type="term" value="F:zinc ion binding"/>
    <property type="evidence" value="ECO:0007669"/>
    <property type="project" value="UniProtKB-KW"/>
</dbReference>
<accession>A0A914D0G7</accession>
<evidence type="ECO:0000256" key="1">
    <source>
        <dbReference type="ARBA" id="ARBA00004906"/>
    </source>
</evidence>
<keyword evidence="5" id="KW-0863">Zinc-finger</keyword>
<reference evidence="12" key="1">
    <citation type="submission" date="2022-11" db="UniProtKB">
        <authorList>
            <consortium name="WormBaseParasite"/>
        </authorList>
    </citation>
    <scope>IDENTIFICATION</scope>
</reference>
<dbReference type="PANTHER" id="PTHR22770">
    <property type="entry name" value="UBIQUITIN CONJUGATING ENZYME 7 INTERACTING PROTEIN-RELATED"/>
    <property type="match status" value="1"/>
</dbReference>
<dbReference type="Gene3D" id="1.20.120.1750">
    <property type="match status" value="1"/>
</dbReference>
<dbReference type="InterPro" id="IPR004088">
    <property type="entry name" value="KH_dom_type_1"/>
</dbReference>
<feature type="domain" description="RING-type" evidence="10">
    <location>
        <begin position="232"/>
        <end position="481"/>
    </location>
</feature>
<dbReference type="WBParaSite" id="ACRNAN_scaffold170.g17877.t1">
    <property type="protein sequence ID" value="ACRNAN_scaffold170.g17877.t1"/>
    <property type="gene ID" value="ACRNAN_scaffold170.g17877"/>
</dbReference>
<keyword evidence="7" id="KW-0862">Zinc</keyword>
<proteinExistence type="predicted"/>
<dbReference type="InterPro" id="IPR036612">
    <property type="entry name" value="KH_dom_type_1_sf"/>
</dbReference>
<keyword evidence="8" id="KW-0694">RNA-binding</keyword>
<keyword evidence="3" id="KW-0479">Metal-binding</keyword>
<evidence type="ECO:0000313" key="12">
    <source>
        <dbReference type="WBParaSite" id="ACRNAN_scaffold170.g17877.t1"/>
    </source>
</evidence>
<dbReference type="SMART" id="SM00322">
    <property type="entry name" value="KH"/>
    <property type="match status" value="2"/>
</dbReference>
<evidence type="ECO:0000313" key="11">
    <source>
        <dbReference type="Proteomes" id="UP000887540"/>
    </source>
</evidence>
<name>A0A914D0G7_9BILA</name>
<organism evidence="11 12">
    <name type="scientific">Acrobeloides nanus</name>
    <dbReference type="NCBI Taxonomy" id="290746"/>
    <lineage>
        <taxon>Eukaryota</taxon>
        <taxon>Metazoa</taxon>
        <taxon>Ecdysozoa</taxon>
        <taxon>Nematoda</taxon>
        <taxon>Chromadorea</taxon>
        <taxon>Rhabditida</taxon>
        <taxon>Tylenchina</taxon>
        <taxon>Cephalobomorpha</taxon>
        <taxon>Cephaloboidea</taxon>
        <taxon>Cephalobidae</taxon>
        <taxon>Acrobeloides</taxon>
    </lineage>
</organism>
<evidence type="ECO:0000259" key="10">
    <source>
        <dbReference type="PROSITE" id="PS51873"/>
    </source>
</evidence>
<evidence type="ECO:0000256" key="8">
    <source>
        <dbReference type="PROSITE-ProRule" id="PRU00117"/>
    </source>
</evidence>
<sequence length="481" mass="54237">MASAEPTNGNNLKINVPVGKVGLILGKNGSTISKICLKTGAKVYFDQDDEDEIGSQFRTLIIEGKAEKAANAVKEVKTLLEKPIQKTTSARPIKVEEVDQTKRFILPTAYDNEGKSYVIIDGAQKQAFRAIQEMLAEARKSKLVFDEEETVEFEVPMDKIGLVFGPKHAVKMQIEKDTGAKIELKKAELPSNIFLIQGTPFQIHQAKHQIAIKAQQIPKDSPLPAFVAPPPKTFQCNVCYENFPLHDGVACVDRNEESEEKHSFCIECIQNQARAAVDVVDSTKLAKGGIGLPCMEHECTNALMLSEIRWHLNEAVLDLLDERCMHESIIEANIEGLVRCDNCANMLIIESGSNFTCPECRRIQCRYCPREYNEEHFGKTCKQVEEAEQERIRKQIEEAERERLRAQAAEAAVEADRKAKLNLYNQLSDIIVHRCHRCYIQFVKSDGCNKMTCRCGATQCYLCRASDIGYEHFCQYSLHFI</sequence>
<dbReference type="InterPro" id="IPR004087">
    <property type="entry name" value="KH_dom"/>
</dbReference>
<dbReference type="Gene3D" id="3.30.1370.10">
    <property type="entry name" value="K Homology domain, type 1"/>
    <property type="match status" value="2"/>
</dbReference>
<dbReference type="Pfam" id="PF26200">
    <property type="entry name" value="Rcat_RNF216"/>
    <property type="match status" value="1"/>
</dbReference>
<dbReference type="PANTHER" id="PTHR22770:SF47">
    <property type="entry name" value="E3 UBIQUITIN-PROTEIN LIGASE RNF216"/>
    <property type="match status" value="1"/>
</dbReference>
<dbReference type="CDD" id="cd20353">
    <property type="entry name" value="Rcat_RBR_RNF216"/>
    <property type="match status" value="1"/>
</dbReference>
<dbReference type="SUPFAM" id="SSF54791">
    <property type="entry name" value="Eukaryotic type KH-domain (KH-domain type I)"/>
    <property type="match status" value="2"/>
</dbReference>
<dbReference type="Proteomes" id="UP000887540">
    <property type="component" value="Unplaced"/>
</dbReference>
<keyword evidence="2" id="KW-0808">Transferase</keyword>
<dbReference type="SUPFAM" id="SSF57850">
    <property type="entry name" value="RING/U-box"/>
    <property type="match status" value="2"/>
</dbReference>
<dbReference type="InterPro" id="IPR044066">
    <property type="entry name" value="TRIAD_supradom"/>
</dbReference>
<keyword evidence="6" id="KW-0833">Ubl conjugation pathway</keyword>
<dbReference type="GO" id="GO:0003723">
    <property type="term" value="F:RNA binding"/>
    <property type="evidence" value="ECO:0007669"/>
    <property type="project" value="UniProtKB-UniRule"/>
</dbReference>
<dbReference type="Pfam" id="PF00013">
    <property type="entry name" value="KH_1"/>
    <property type="match status" value="2"/>
</dbReference>
<dbReference type="PROSITE" id="PS51873">
    <property type="entry name" value="TRIAD"/>
    <property type="match status" value="1"/>
</dbReference>
<evidence type="ECO:0000256" key="6">
    <source>
        <dbReference type="ARBA" id="ARBA00022786"/>
    </source>
</evidence>
<dbReference type="CDD" id="cd00105">
    <property type="entry name" value="KH-I"/>
    <property type="match status" value="2"/>
</dbReference>
<evidence type="ECO:0000256" key="3">
    <source>
        <dbReference type="ARBA" id="ARBA00022723"/>
    </source>
</evidence>
<evidence type="ECO:0000256" key="9">
    <source>
        <dbReference type="SAM" id="Coils"/>
    </source>
</evidence>
<dbReference type="AlphaFoldDB" id="A0A914D0G7"/>
<dbReference type="PROSITE" id="PS50084">
    <property type="entry name" value="KH_TYPE_1"/>
    <property type="match status" value="2"/>
</dbReference>
<evidence type="ECO:0000256" key="7">
    <source>
        <dbReference type="ARBA" id="ARBA00022833"/>
    </source>
</evidence>
<protein>
    <submittedName>
        <fullName evidence="12">RING-type domain-containing protein</fullName>
    </submittedName>
</protein>
<keyword evidence="4" id="KW-0677">Repeat</keyword>
<evidence type="ECO:0000256" key="5">
    <source>
        <dbReference type="ARBA" id="ARBA00022771"/>
    </source>
</evidence>
<comment type="pathway">
    <text evidence="1">Protein modification; protein ubiquitination.</text>
</comment>
<dbReference type="InterPro" id="IPR051628">
    <property type="entry name" value="LUBAC_E3_Ligases"/>
</dbReference>
<dbReference type="InterPro" id="IPR047546">
    <property type="entry name" value="Rcat_RBR_RNF216"/>
</dbReference>